<dbReference type="OrthoDB" id="7475587at2759"/>
<feature type="non-terminal residue" evidence="1">
    <location>
        <position position="1"/>
    </location>
</feature>
<dbReference type="Proteomes" id="UP000691718">
    <property type="component" value="Unassembled WGS sequence"/>
</dbReference>
<sequence>TLTQQMYTQVLGFGRTEKTVLGEELCGARLRLTACMRENWYHVVCGIGSPHGGVCTGDSGGPLLFAGTQFAVTSMGPVVCVTSAVPALGTVSVFTTLRPYIDMLNATITDADVALRMRMISAAAPSYQVSENKNFLRMILNLYVAL</sequence>
<dbReference type="AlphaFoldDB" id="A0A8S3XNF7"/>
<organism evidence="1 2">
    <name type="scientific">Parnassius apollo</name>
    <name type="common">Apollo butterfly</name>
    <name type="synonym">Papilio apollo</name>
    <dbReference type="NCBI Taxonomy" id="110799"/>
    <lineage>
        <taxon>Eukaryota</taxon>
        <taxon>Metazoa</taxon>
        <taxon>Ecdysozoa</taxon>
        <taxon>Arthropoda</taxon>
        <taxon>Hexapoda</taxon>
        <taxon>Insecta</taxon>
        <taxon>Pterygota</taxon>
        <taxon>Neoptera</taxon>
        <taxon>Endopterygota</taxon>
        <taxon>Lepidoptera</taxon>
        <taxon>Glossata</taxon>
        <taxon>Ditrysia</taxon>
        <taxon>Papilionoidea</taxon>
        <taxon>Papilionidae</taxon>
        <taxon>Parnassiinae</taxon>
        <taxon>Parnassini</taxon>
        <taxon>Parnassius</taxon>
        <taxon>Parnassius</taxon>
    </lineage>
</organism>
<accession>A0A8S3XNF7</accession>
<dbReference type="EMBL" id="CAJQZP010001271">
    <property type="protein sequence ID" value="CAG5034556.1"/>
    <property type="molecule type" value="Genomic_DNA"/>
</dbReference>
<reference evidence="1" key="1">
    <citation type="submission" date="2021-04" db="EMBL/GenBank/DDBJ databases">
        <authorList>
            <person name="Tunstrom K."/>
        </authorList>
    </citation>
    <scope>NUCLEOTIDE SEQUENCE</scope>
</reference>
<comment type="caution">
    <text evidence="1">The sequence shown here is derived from an EMBL/GenBank/DDBJ whole genome shotgun (WGS) entry which is preliminary data.</text>
</comment>
<evidence type="ECO:0000313" key="2">
    <source>
        <dbReference type="Proteomes" id="UP000691718"/>
    </source>
</evidence>
<gene>
    <name evidence="1" type="ORF">PAPOLLO_LOCUS20340</name>
</gene>
<protein>
    <submittedName>
        <fullName evidence="1">(apollo) hypothetical protein</fullName>
    </submittedName>
</protein>
<proteinExistence type="predicted"/>
<dbReference type="InterPro" id="IPR033116">
    <property type="entry name" value="TRYPSIN_SER"/>
</dbReference>
<keyword evidence="2" id="KW-1185">Reference proteome</keyword>
<name>A0A8S3XNF7_PARAO</name>
<evidence type="ECO:0000313" key="1">
    <source>
        <dbReference type="EMBL" id="CAG5034556.1"/>
    </source>
</evidence>
<dbReference type="PROSITE" id="PS00135">
    <property type="entry name" value="TRYPSIN_SER"/>
    <property type="match status" value="1"/>
</dbReference>